<reference evidence="3 4" key="1">
    <citation type="submission" date="2020-04" db="EMBL/GenBank/DDBJ databases">
        <authorList>
            <person name="De Canck E."/>
        </authorList>
    </citation>
    <scope>NUCLEOTIDE SEQUENCE [LARGE SCALE GENOMIC DNA]</scope>
    <source>
        <strain evidence="3 4">LMG 3328</strain>
    </source>
</reference>
<organism evidence="3 4">
    <name type="scientific">Achromobacter ruhlandii</name>
    <dbReference type="NCBI Taxonomy" id="72557"/>
    <lineage>
        <taxon>Bacteria</taxon>
        <taxon>Pseudomonadati</taxon>
        <taxon>Pseudomonadota</taxon>
        <taxon>Betaproteobacteria</taxon>
        <taxon>Burkholderiales</taxon>
        <taxon>Alcaligenaceae</taxon>
        <taxon>Achromobacter</taxon>
    </lineage>
</organism>
<feature type="chain" id="PRO_5028826170" evidence="2">
    <location>
        <begin position="20"/>
        <end position="54"/>
    </location>
</feature>
<evidence type="ECO:0000256" key="2">
    <source>
        <dbReference type="SAM" id="SignalP"/>
    </source>
</evidence>
<name>A0A6S7E0J2_9BURK</name>
<evidence type="ECO:0000313" key="3">
    <source>
        <dbReference type="EMBL" id="CAB3888897.1"/>
    </source>
</evidence>
<sequence length="54" mass="5475">MKRHARAAGRAVIMRVALADTATAAATPSFVGGGARRGVEKGSGSKDDAPFPVH</sequence>
<proteinExistence type="predicted"/>
<evidence type="ECO:0000313" key="4">
    <source>
        <dbReference type="Proteomes" id="UP000494122"/>
    </source>
</evidence>
<protein>
    <submittedName>
        <fullName evidence="3">Uncharacterized protein</fullName>
    </submittedName>
</protein>
<feature type="region of interest" description="Disordered" evidence="1">
    <location>
        <begin position="27"/>
        <end position="54"/>
    </location>
</feature>
<dbReference type="AlphaFoldDB" id="A0A6S7E0J2"/>
<evidence type="ECO:0000256" key="1">
    <source>
        <dbReference type="SAM" id="MobiDB-lite"/>
    </source>
</evidence>
<dbReference type="Proteomes" id="UP000494122">
    <property type="component" value="Unassembled WGS sequence"/>
</dbReference>
<keyword evidence="2" id="KW-0732">Signal</keyword>
<feature type="signal peptide" evidence="2">
    <location>
        <begin position="1"/>
        <end position="19"/>
    </location>
</feature>
<dbReference type="EMBL" id="CADILE010000011">
    <property type="protein sequence ID" value="CAB3888897.1"/>
    <property type="molecule type" value="Genomic_DNA"/>
</dbReference>
<feature type="compositionally biased region" description="Basic and acidic residues" evidence="1">
    <location>
        <begin position="37"/>
        <end position="54"/>
    </location>
</feature>
<gene>
    <name evidence="3" type="ORF">LMG3328_03675</name>
</gene>
<accession>A0A6S7E0J2</accession>